<proteinExistence type="inferred from homology"/>
<comment type="catalytic activity">
    <reaction evidence="8">
        <text>L-seryl-tRNA(Sec) + selenophosphate + H(+) = L-selenocysteinyl-tRNA(Sec) + phosphate</text>
        <dbReference type="Rhea" id="RHEA:22728"/>
        <dbReference type="Rhea" id="RHEA-COMP:9742"/>
        <dbReference type="Rhea" id="RHEA-COMP:9743"/>
        <dbReference type="ChEBI" id="CHEBI:15378"/>
        <dbReference type="ChEBI" id="CHEBI:16144"/>
        <dbReference type="ChEBI" id="CHEBI:43474"/>
        <dbReference type="ChEBI" id="CHEBI:78533"/>
        <dbReference type="ChEBI" id="CHEBI:78573"/>
        <dbReference type="EC" id="2.9.1.1"/>
    </reaction>
</comment>
<evidence type="ECO:0000313" key="12">
    <source>
        <dbReference type="Proteomes" id="UP000319783"/>
    </source>
</evidence>
<keyword evidence="3 8" id="KW-0808">Transferase</keyword>
<dbReference type="EMBL" id="SULG01000016">
    <property type="protein sequence ID" value="TLD42641.1"/>
    <property type="molecule type" value="Genomic_DNA"/>
</dbReference>
<feature type="domain" description="L-seryl-tRNA selenium transferase N-terminal" evidence="10">
    <location>
        <begin position="6"/>
        <end position="45"/>
    </location>
</feature>
<dbReference type="InterPro" id="IPR004534">
    <property type="entry name" value="SelA_trans"/>
</dbReference>
<comment type="pathway">
    <text evidence="8">Aminoacyl-tRNA biosynthesis; selenocysteinyl-tRNA(Sec) biosynthesis; selenocysteinyl-tRNA(Sec) from L-seryl-tRNA(Sec) (bacterial route): step 1/1.</text>
</comment>
<keyword evidence="5 8" id="KW-0648">Protein biosynthesis</keyword>
<evidence type="ECO:0000256" key="9">
    <source>
        <dbReference type="PIRSR" id="PIRSR618319-50"/>
    </source>
</evidence>
<comment type="similarity">
    <text evidence="7 8">Belongs to the SelA family.</text>
</comment>
<reference evidence="11 12" key="1">
    <citation type="submission" date="2019-04" db="EMBL/GenBank/DDBJ databases">
        <title>Genome of a novel bacterium Candidatus Jettenia ecosi reconstructed from metagenome of an anammox bioreactor.</title>
        <authorList>
            <person name="Mardanov A.V."/>
            <person name="Beletsky A.V."/>
            <person name="Ravin N.V."/>
            <person name="Botchkova E.A."/>
            <person name="Litti Y.V."/>
            <person name="Nozhevnikova A.N."/>
        </authorList>
    </citation>
    <scope>NUCLEOTIDE SEQUENCE [LARGE SCALE GENOMIC DNA]</scope>
    <source>
        <strain evidence="11">J2</strain>
    </source>
</reference>
<dbReference type="SUPFAM" id="SSF53383">
    <property type="entry name" value="PLP-dependent transferases"/>
    <property type="match status" value="1"/>
</dbReference>
<evidence type="ECO:0000256" key="4">
    <source>
        <dbReference type="ARBA" id="ARBA00022898"/>
    </source>
</evidence>
<dbReference type="UniPathway" id="UPA00906">
    <property type="reaction ID" value="UER00896"/>
</dbReference>
<dbReference type="GO" id="GO:0004125">
    <property type="term" value="F:L-seryl-tRNA(Sec) selenium transferase activity"/>
    <property type="evidence" value="ECO:0007669"/>
    <property type="project" value="UniProtKB-UniRule"/>
</dbReference>
<dbReference type="PANTHER" id="PTHR32328">
    <property type="entry name" value="L-SERYL-TRNA(SEC) SELENIUM TRANSFERASE"/>
    <property type="match status" value="1"/>
</dbReference>
<evidence type="ECO:0000256" key="7">
    <source>
        <dbReference type="ARBA" id="ARBA00044507"/>
    </source>
</evidence>
<dbReference type="InterPro" id="IPR025862">
    <property type="entry name" value="SelA_trans_N_dom"/>
</dbReference>
<organism evidence="11 12">
    <name type="scientific">Candidatus Jettenia ecosi</name>
    <dbReference type="NCBI Taxonomy" id="2494326"/>
    <lineage>
        <taxon>Bacteria</taxon>
        <taxon>Pseudomonadati</taxon>
        <taxon>Planctomycetota</taxon>
        <taxon>Candidatus Brocadiia</taxon>
        <taxon>Candidatus Brocadiales</taxon>
        <taxon>Candidatus Brocadiaceae</taxon>
        <taxon>Candidatus Jettenia</taxon>
    </lineage>
</organism>
<comment type="subcellular location">
    <subcellularLocation>
        <location evidence="8">Cytoplasm</location>
    </subcellularLocation>
</comment>
<dbReference type="NCBIfam" id="TIGR00474">
    <property type="entry name" value="selA"/>
    <property type="match status" value="1"/>
</dbReference>
<evidence type="ECO:0000259" key="10">
    <source>
        <dbReference type="Pfam" id="PF12390"/>
    </source>
</evidence>
<evidence type="ECO:0000256" key="2">
    <source>
        <dbReference type="ARBA" id="ARBA00022490"/>
    </source>
</evidence>
<dbReference type="InterPro" id="IPR015421">
    <property type="entry name" value="PyrdxlP-dep_Trfase_major"/>
</dbReference>
<dbReference type="EC" id="2.9.1.1" evidence="8"/>
<dbReference type="GO" id="GO:0001717">
    <property type="term" value="P:conversion of seryl-tRNAsec to selenocys-tRNAsec"/>
    <property type="evidence" value="ECO:0007669"/>
    <property type="project" value="UniProtKB-UniRule"/>
</dbReference>
<dbReference type="HAMAP" id="MF_00423">
    <property type="entry name" value="SelA"/>
    <property type="match status" value="1"/>
</dbReference>
<keyword evidence="4 8" id="KW-0663">Pyridoxal phosphate</keyword>
<dbReference type="Proteomes" id="UP000319783">
    <property type="component" value="Unassembled WGS sequence"/>
</dbReference>
<evidence type="ECO:0000256" key="8">
    <source>
        <dbReference type="HAMAP-Rule" id="MF_00423"/>
    </source>
</evidence>
<accession>A0A533QIV3</accession>
<dbReference type="GO" id="GO:0005737">
    <property type="term" value="C:cytoplasm"/>
    <property type="evidence" value="ECO:0007669"/>
    <property type="project" value="UniProtKB-SubCell"/>
</dbReference>
<dbReference type="Gene3D" id="3.90.1150.180">
    <property type="match status" value="1"/>
</dbReference>
<feature type="modified residue" description="N6-(pyridoxal phosphate)lysine" evidence="8 9">
    <location>
        <position position="323"/>
    </location>
</feature>
<evidence type="ECO:0000256" key="6">
    <source>
        <dbReference type="ARBA" id="ARBA00023266"/>
    </source>
</evidence>
<keyword evidence="6 8" id="KW-0711">Selenium</keyword>
<evidence type="ECO:0000313" key="11">
    <source>
        <dbReference type="EMBL" id="TLD42641.1"/>
    </source>
</evidence>
<gene>
    <name evidence="8" type="primary">selA</name>
    <name evidence="11" type="ORF">JETT_1095</name>
</gene>
<dbReference type="Pfam" id="PF03841">
    <property type="entry name" value="SelA"/>
    <property type="match status" value="1"/>
</dbReference>
<dbReference type="InterPro" id="IPR015424">
    <property type="entry name" value="PyrdxlP-dep_Trfase"/>
</dbReference>
<dbReference type="AlphaFoldDB" id="A0A533QIV3"/>
<dbReference type="PANTHER" id="PTHR32328:SF0">
    <property type="entry name" value="L-SERYL-TRNA(SEC) SELENIUM TRANSFERASE"/>
    <property type="match status" value="1"/>
</dbReference>
<evidence type="ECO:0000256" key="5">
    <source>
        <dbReference type="ARBA" id="ARBA00022917"/>
    </source>
</evidence>
<protein>
    <recommendedName>
        <fullName evidence="8">L-seryl-tRNA(Sec) selenium transferase</fullName>
        <ecNumber evidence="8">2.9.1.1</ecNumber>
    </recommendedName>
    <alternativeName>
        <fullName evidence="8">Selenocysteine synthase</fullName>
        <shortName evidence="8">Sec synthase</shortName>
    </alternativeName>
    <alternativeName>
        <fullName evidence="8">Selenocysteinyl-tRNA(Sec) synthase</fullName>
    </alternativeName>
</protein>
<dbReference type="GO" id="GO:0001514">
    <property type="term" value="P:selenocysteine incorporation"/>
    <property type="evidence" value="ECO:0007669"/>
    <property type="project" value="UniProtKB-UniRule"/>
</dbReference>
<comment type="cofactor">
    <cofactor evidence="1 8 9">
        <name>pyridoxal 5'-phosphate</name>
        <dbReference type="ChEBI" id="CHEBI:597326"/>
    </cofactor>
</comment>
<dbReference type="Gene3D" id="3.40.640.10">
    <property type="entry name" value="Type I PLP-dependent aspartate aminotransferase-like (Major domain)"/>
    <property type="match status" value="1"/>
</dbReference>
<sequence>MSQHIFRTIPSVNKLLESPELSPLTGMYPRQLIVDTIREVLENIRQAFTGKTGLPQSDPIQLPFSDISLFQKGSKEVEDFAQPQTVDISTQRICQLVRISLQQKLCGIEHAINATGIILHTGLGRAPLTDKAAKQLEHALKSYCTLEIERFTGRRGSRHHSIEQLICMITGAESAFVVNNNAAAVLLTLDTVAKNKEVIVSRSQLVEIGGSFRMPDVMTRSGALLVEVGTTNKTYLSDYSNAITEHTGLILNVHQSNFKIVGFTESADIKDLVSLGQTRTIPIAYDLGSGALIDLQKFGLPHEPTVQEAIKAGVDIVTFSTDKLLGGPQGGIIAGKKKWVDLLKKNPLTRALRVGKLTIAALEATLKLYLEEDLALQEIPTLKIILAPLGAVEERGKRLRDIIHQETKISLSSSLIDGVSEMGGGTLPGETIPTKLVSLHSEKIPAEELAAQLRGNTPPIFARIEQGRVLLDMRTVYDTEVDTIATALEKISSDFIKNKSADYADKEDK</sequence>
<dbReference type="Pfam" id="PF12390">
    <property type="entry name" value="Se-cys_synth_N"/>
    <property type="match status" value="1"/>
</dbReference>
<comment type="caution">
    <text evidence="11">The sequence shown here is derived from an EMBL/GenBank/DDBJ whole genome shotgun (WGS) entry which is preliminary data.</text>
</comment>
<name>A0A533QIV3_9BACT</name>
<comment type="function">
    <text evidence="8">Converts seryl-tRNA(Sec) to selenocysteinyl-tRNA(Sec) required for selenoprotein biosynthesis.</text>
</comment>
<keyword evidence="2 8" id="KW-0963">Cytoplasm</keyword>
<dbReference type="InterPro" id="IPR018319">
    <property type="entry name" value="SelA-like"/>
</dbReference>
<evidence type="ECO:0000256" key="3">
    <source>
        <dbReference type="ARBA" id="ARBA00022679"/>
    </source>
</evidence>
<evidence type="ECO:0000256" key="1">
    <source>
        <dbReference type="ARBA" id="ARBA00001933"/>
    </source>
</evidence>